<accession>A0AA37LG25</accession>
<dbReference type="PANTHER" id="PTHR42748:SF14">
    <property type="entry name" value="SNOAL-LIKE DOMAIN-CONTAINING PROTEIN"/>
    <property type="match status" value="1"/>
</dbReference>
<evidence type="ECO:0000256" key="2">
    <source>
        <dbReference type="ARBA" id="ARBA00022857"/>
    </source>
</evidence>
<dbReference type="EMBL" id="BQXU01000007">
    <property type="protein sequence ID" value="GKT43482.1"/>
    <property type="molecule type" value="Genomic_DNA"/>
</dbReference>
<sequence>MSSRIIAIIGGTGAQGMPVVRDLAKSGSYKIRALTRDRNSPRFRDLQTCGPPGTVEPVIGTFASESSLRELFRGVWGAFINIDGFNCGEKTEMYWSIRAYELAIEAGVKFYVYGSLVYGYKVSGFRSEYRAGHIDAKGRIGEWILKQNDEIRQKHGMSSALFSTAPYMEMTIHADMLTPPTVEDGVVTWRVPLGNGSVPFVALEDCGYYVKWLFDNYERAHGMNLDVAIDHITYTELAAAFQRVTGKPARYIDVSFDDYFATNLAADGPVAYNADPNDPATMTRRENFTGFWMLWRDSPDNNGLVKKNYALLDEVHPGRIRSAEQWFRREDQRGREKGFGSLWERVQKESLVTVLKLYDDGGKGLL</sequence>
<dbReference type="InterPro" id="IPR051164">
    <property type="entry name" value="NmrA-like_oxidored"/>
</dbReference>
<organism evidence="4 5">
    <name type="scientific">Colletotrichum spaethianum</name>
    <dbReference type="NCBI Taxonomy" id="700344"/>
    <lineage>
        <taxon>Eukaryota</taxon>
        <taxon>Fungi</taxon>
        <taxon>Dikarya</taxon>
        <taxon>Ascomycota</taxon>
        <taxon>Pezizomycotina</taxon>
        <taxon>Sordariomycetes</taxon>
        <taxon>Hypocreomycetidae</taxon>
        <taxon>Glomerellales</taxon>
        <taxon>Glomerellaceae</taxon>
        <taxon>Colletotrichum</taxon>
        <taxon>Colletotrichum spaethianum species complex</taxon>
    </lineage>
</organism>
<evidence type="ECO:0000313" key="5">
    <source>
        <dbReference type="Proteomes" id="UP001055115"/>
    </source>
</evidence>
<evidence type="ECO:0000313" key="4">
    <source>
        <dbReference type="EMBL" id="GKT43482.1"/>
    </source>
</evidence>
<keyword evidence="5" id="KW-1185">Reference proteome</keyword>
<dbReference type="GO" id="GO:0005634">
    <property type="term" value="C:nucleus"/>
    <property type="evidence" value="ECO:0007669"/>
    <property type="project" value="TreeGrafter"/>
</dbReference>
<dbReference type="Gene3D" id="3.90.25.10">
    <property type="entry name" value="UDP-galactose 4-epimerase, domain 1"/>
    <property type="match status" value="1"/>
</dbReference>
<dbReference type="RefSeq" id="XP_049125832.1">
    <property type="nucleotide sequence ID" value="XM_049269875.1"/>
</dbReference>
<dbReference type="Gene3D" id="3.40.50.720">
    <property type="entry name" value="NAD(P)-binding Rossmann-like Domain"/>
    <property type="match status" value="1"/>
</dbReference>
<keyword evidence="2" id="KW-0521">NADP</keyword>
<reference evidence="4 5" key="1">
    <citation type="submission" date="2022-03" db="EMBL/GenBank/DDBJ databases">
        <title>Genome data of Colletotrichum spp.</title>
        <authorList>
            <person name="Utami Y.D."/>
            <person name="Hiruma K."/>
        </authorList>
    </citation>
    <scope>NUCLEOTIDE SEQUENCE [LARGE SCALE GENOMIC DNA]</scope>
    <source>
        <strain evidence="4 5">MAFF 239500</strain>
    </source>
</reference>
<proteinExistence type="inferred from homology"/>
<comment type="caution">
    <text evidence="4">The sequence shown here is derived from an EMBL/GenBank/DDBJ whole genome shotgun (WGS) entry which is preliminary data.</text>
</comment>
<comment type="similarity">
    <text evidence="1">Belongs to the NmrA-type oxidoreductase family.</text>
</comment>
<name>A0AA37LG25_9PEZI</name>
<dbReference type="GeneID" id="73324465"/>
<protein>
    <submittedName>
        <fullName evidence="4">NmrA-like family domain-containing protein 1</fullName>
    </submittedName>
</protein>
<dbReference type="Proteomes" id="UP001055115">
    <property type="component" value="Unassembled WGS sequence"/>
</dbReference>
<evidence type="ECO:0000259" key="3">
    <source>
        <dbReference type="Pfam" id="PF05368"/>
    </source>
</evidence>
<dbReference type="Pfam" id="PF05368">
    <property type="entry name" value="NmrA"/>
    <property type="match status" value="1"/>
</dbReference>
<dbReference type="InterPro" id="IPR036291">
    <property type="entry name" value="NAD(P)-bd_dom_sf"/>
</dbReference>
<dbReference type="SUPFAM" id="SSF51735">
    <property type="entry name" value="NAD(P)-binding Rossmann-fold domains"/>
    <property type="match status" value="1"/>
</dbReference>
<evidence type="ECO:0000256" key="1">
    <source>
        <dbReference type="ARBA" id="ARBA00006328"/>
    </source>
</evidence>
<dbReference type="AlphaFoldDB" id="A0AA37LG25"/>
<dbReference type="InterPro" id="IPR008030">
    <property type="entry name" value="NmrA-like"/>
</dbReference>
<gene>
    <name evidence="4" type="ORF">ColSpa_03663</name>
</gene>
<feature type="domain" description="NmrA-like" evidence="3">
    <location>
        <begin position="5"/>
        <end position="260"/>
    </location>
</feature>
<dbReference type="PANTHER" id="PTHR42748">
    <property type="entry name" value="NITROGEN METABOLITE REPRESSION PROTEIN NMRA FAMILY MEMBER"/>
    <property type="match status" value="1"/>
</dbReference>